<protein>
    <submittedName>
        <fullName evidence="2">Uncharacterized protein</fullName>
    </submittedName>
</protein>
<dbReference type="EMBL" id="NBSK02000006">
    <property type="protein sequence ID" value="KAJ0199036.1"/>
    <property type="molecule type" value="Genomic_DNA"/>
</dbReference>
<evidence type="ECO:0000313" key="3">
    <source>
        <dbReference type="Proteomes" id="UP000235145"/>
    </source>
</evidence>
<reference evidence="2 3" key="1">
    <citation type="journal article" date="2017" name="Nat. Commun.">
        <title>Genome assembly with in vitro proximity ligation data and whole-genome triplication in lettuce.</title>
        <authorList>
            <person name="Reyes-Chin-Wo S."/>
            <person name="Wang Z."/>
            <person name="Yang X."/>
            <person name="Kozik A."/>
            <person name="Arikit S."/>
            <person name="Song C."/>
            <person name="Xia L."/>
            <person name="Froenicke L."/>
            <person name="Lavelle D.O."/>
            <person name="Truco M.J."/>
            <person name="Xia R."/>
            <person name="Zhu S."/>
            <person name="Xu C."/>
            <person name="Xu H."/>
            <person name="Xu X."/>
            <person name="Cox K."/>
            <person name="Korf I."/>
            <person name="Meyers B.C."/>
            <person name="Michelmore R.W."/>
        </authorList>
    </citation>
    <scope>NUCLEOTIDE SEQUENCE [LARGE SCALE GENOMIC DNA]</scope>
    <source>
        <strain evidence="3">cv. Salinas</strain>
        <tissue evidence="2">Seedlings</tissue>
    </source>
</reference>
<feature type="signal peptide" evidence="1">
    <location>
        <begin position="1"/>
        <end position="23"/>
    </location>
</feature>
<name>A0A9R1V3P8_LACSA</name>
<proteinExistence type="predicted"/>
<accession>A0A9R1V3P8</accession>
<evidence type="ECO:0000313" key="2">
    <source>
        <dbReference type="EMBL" id="KAJ0199036.1"/>
    </source>
</evidence>
<keyword evidence="3" id="KW-1185">Reference proteome</keyword>
<keyword evidence="1" id="KW-0732">Signal</keyword>
<dbReference type="AlphaFoldDB" id="A0A9R1V3P8"/>
<sequence length="133" mass="15534">MENDVEWCGVVWICMLQFVVVGGDRTTCVEFVAEIHDFVYEDLLFEFLLTIFGYKRFVKFTKLFTSGVTSYETIIYMSSHILLSEMTTFSYGLGSWKTYHVKDNQLEEFNYVDHEPGVEGCNKKSLSRTNKFI</sequence>
<organism evidence="2 3">
    <name type="scientific">Lactuca sativa</name>
    <name type="common">Garden lettuce</name>
    <dbReference type="NCBI Taxonomy" id="4236"/>
    <lineage>
        <taxon>Eukaryota</taxon>
        <taxon>Viridiplantae</taxon>
        <taxon>Streptophyta</taxon>
        <taxon>Embryophyta</taxon>
        <taxon>Tracheophyta</taxon>
        <taxon>Spermatophyta</taxon>
        <taxon>Magnoliopsida</taxon>
        <taxon>eudicotyledons</taxon>
        <taxon>Gunneridae</taxon>
        <taxon>Pentapetalae</taxon>
        <taxon>asterids</taxon>
        <taxon>campanulids</taxon>
        <taxon>Asterales</taxon>
        <taxon>Asteraceae</taxon>
        <taxon>Cichorioideae</taxon>
        <taxon>Cichorieae</taxon>
        <taxon>Lactucinae</taxon>
        <taxon>Lactuca</taxon>
    </lineage>
</organism>
<comment type="caution">
    <text evidence="2">The sequence shown here is derived from an EMBL/GenBank/DDBJ whole genome shotgun (WGS) entry which is preliminary data.</text>
</comment>
<evidence type="ECO:0000256" key="1">
    <source>
        <dbReference type="SAM" id="SignalP"/>
    </source>
</evidence>
<dbReference type="Proteomes" id="UP000235145">
    <property type="component" value="Unassembled WGS sequence"/>
</dbReference>
<gene>
    <name evidence="2" type="ORF">LSAT_V11C600312870</name>
</gene>
<feature type="chain" id="PRO_5040491664" evidence="1">
    <location>
        <begin position="24"/>
        <end position="133"/>
    </location>
</feature>